<feature type="region of interest" description="Disordered" evidence="1">
    <location>
        <begin position="380"/>
        <end position="409"/>
    </location>
</feature>
<name>A0A2U1AIG1_9BURK</name>
<evidence type="ECO:0000256" key="2">
    <source>
        <dbReference type="SAM" id="Phobius"/>
    </source>
</evidence>
<keyword evidence="2" id="KW-0812">Transmembrane</keyword>
<protein>
    <submittedName>
        <fullName evidence="3">Uncharacterized protein</fullName>
    </submittedName>
</protein>
<proteinExistence type="predicted"/>
<feature type="compositionally biased region" description="Low complexity" evidence="1">
    <location>
        <begin position="212"/>
        <end position="236"/>
    </location>
</feature>
<organism evidence="3 4">
    <name type="scientific">Paraburkholderia silvatlantica</name>
    <dbReference type="NCBI Taxonomy" id="321895"/>
    <lineage>
        <taxon>Bacteria</taxon>
        <taxon>Pseudomonadati</taxon>
        <taxon>Pseudomonadota</taxon>
        <taxon>Betaproteobacteria</taxon>
        <taxon>Burkholderiales</taxon>
        <taxon>Burkholderiaceae</taxon>
        <taxon>Paraburkholderia</taxon>
    </lineage>
</organism>
<dbReference type="Proteomes" id="UP000247772">
    <property type="component" value="Unassembled WGS sequence"/>
</dbReference>
<feature type="transmembrane region" description="Helical" evidence="2">
    <location>
        <begin position="98"/>
        <end position="116"/>
    </location>
</feature>
<feature type="region of interest" description="Disordered" evidence="1">
    <location>
        <begin position="163"/>
        <end position="188"/>
    </location>
</feature>
<evidence type="ECO:0000313" key="4">
    <source>
        <dbReference type="Proteomes" id="UP000247772"/>
    </source>
</evidence>
<evidence type="ECO:0000313" key="3">
    <source>
        <dbReference type="EMBL" id="PYE24364.1"/>
    </source>
</evidence>
<feature type="region of interest" description="Disordered" evidence="1">
    <location>
        <begin position="200"/>
        <end position="236"/>
    </location>
</feature>
<gene>
    <name evidence="3" type="ORF">C7410_106194</name>
</gene>
<evidence type="ECO:0000256" key="1">
    <source>
        <dbReference type="SAM" id="MobiDB-lite"/>
    </source>
</evidence>
<comment type="caution">
    <text evidence="3">The sequence shown here is derived from an EMBL/GenBank/DDBJ whole genome shotgun (WGS) entry which is preliminary data.</text>
</comment>
<reference evidence="3 4" key="1">
    <citation type="submission" date="2018-06" db="EMBL/GenBank/DDBJ databases">
        <title>Genomic Encyclopedia of Type Strains, Phase IV (KMG-V): Genome sequencing to study the core and pangenomes of soil and plant-associated prokaryotes.</title>
        <authorList>
            <person name="Whitman W."/>
        </authorList>
    </citation>
    <scope>NUCLEOTIDE SEQUENCE [LARGE SCALE GENOMIC DNA]</scope>
    <source>
        <strain evidence="3 4">SRCL-318</strain>
    </source>
</reference>
<dbReference type="AlphaFoldDB" id="A0A2U1AIG1"/>
<dbReference type="EMBL" id="QJSQ01000006">
    <property type="protein sequence ID" value="PYE24364.1"/>
    <property type="molecule type" value="Genomic_DNA"/>
</dbReference>
<feature type="compositionally biased region" description="Pro residues" evidence="1">
    <location>
        <begin position="200"/>
        <end position="211"/>
    </location>
</feature>
<sequence length="409" mass="42196">MFNEPGRAKSGPWGCPYCGTGFNAPLMICPQCGAKQLSSGPRMPPASEPAAPEWHDGFARHARTEWNPSAFSFSGAPRDSDYELRDEAPRAQRSWMPFYAIGSVVSIAFLLTAYMISHRTEREPALGAQIVEGAILGPKATSAAHDTKPHTVRSAPPVAVAQLPPPAASAPSAPVASVPPPVASVKPPAVNTAPPPVVAHVAPPAPAPQPMPAQAQPPRTATARAETVPSSVAARKSAAEERALAAAKVKADKANAEKVAASKANAEKLAAAKSAADARAGVSRNLAMARASLDKNSLGPARSAINSALAEQPGNGSALQMQAELTSREDQRDSLLGYARLCARDGRWVCAWHNAGHALTVDSSSAEAREILSRSIAAQGAGNMAQGVGPAAPMRQVDSGPPGPPIDPN</sequence>
<accession>A0A2U1AIG1</accession>
<keyword evidence="2" id="KW-1133">Transmembrane helix</keyword>
<keyword evidence="2" id="KW-0472">Membrane</keyword>